<dbReference type="InterPro" id="IPR012677">
    <property type="entry name" value="Nucleotide-bd_a/b_plait_sf"/>
</dbReference>
<reference evidence="8 9" key="1">
    <citation type="submission" date="2018-06" db="EMBL/GenBank/DDBJ databases">
        <authorList>
            <consortium name="Pathogen Informatics"/>
            <person name="Doyle S."/>
        </authorList>
    </citation>
    <scope>NUCLEOTIDE SEQUENCE [LARGE SCALE GENOMIC DNA]</scope>
    <source>
        <strain evidence="8 9">NCTC13163</strain>
    </source>
</reference>
<dbReference type="RefSeq" id="WP_024372184.1">
    <property type="nucleotide sequence ID" value="NZ_MKXO01000009.1"/>
</dbReference>
<proteinExistence type="inferred from homology"/>
<dbReference type="InterPro" id="IPR001014">
    <property type="entry name" value="Ribosomal_uL23_CS"/>
</dbReference>
<name>A0A377FPP2_9BACL</name>
<evidence type="ECO:0000313" key="9">
    <source>
        <dbReference type="Proteomes" id="UP000254060"/>
    </source>
</evidence>
<dbReference type="GO" id="GO:1990904">
    <property type="term" value="C:ribonucleoprotein complex"/>
    <property type="evidence" value="ECO:0007669"/>
    <property type="project" value="UniProtKB-KW"/>
</dbReference>
<comment type="function">
    <text evidence="6">One of the early assembly proteins it binds 23S rRNA. One of the proteins that surrounds the polypeptide exit tunnel on the outside of the ribosome. Forms the main docking site for trigger factor binding to the ribosome.</text>
</comment>
<evidence type="ECO:0000256" key="4">
    <source>
        <dbReference type="ARBA" id="ARBA00022980"/>
    </source>
</evidence>
<dbReference type="Pfam" id="PF00276">
    <property type="entry name" value="Ribosomal_L23"/>
    <property type="match status" value="1"/>
</dbReference>
<keyword evidence="2 6" id="KW-0699">rRNA-binding</keyword>
<evidence type="ECO:0000313" key="8">
    <source>
        <dbReference type="EMBL" id="STO06809.1"/>
    </source>
</evidence>
<dbReference type="AlphaFoldDB" id="A0A377FPP2"/>
<dbReference type="InterPro" id="IPR012678">
    <property type="entry name" value="Ribosomal_uL23/eL15/eS24_sf"/>
</dbReference>
<dbReference type="NCBIfam" id="NF004363">
    <property type="entry name" value="PRK05738.2-4"/>
    <property type="match status" value="1"/>
</dbReference>
<dbReference type="GO" id="GO:0006412">
    <property type="term" value="P:translation"/>
    <property type="evidence" value="ECO:0007669"/>
    <property type="project" value="UniProtKB-UniRule"/>
</dbReference>
<dbReference type="EMBL" id="UGGP01000001">
    <property type="protein sequence ID" value="STO06809.1"/>
    <property type="molecule type" value="Genomic_DNA"/>
</dbReference>
<gene>
    <name evidence="6 8" type="primary">rplW</name>
    <name evidence="8" type="ORF">NCTC13163_00134</name>
</gene>
<comment type="similarity">
    <text evidence="1 6 7">Belongs to the universal ribosomal protein uL23 family.</text>
</comment>
<dbReference type="GO" id="GO:0005840">
    <property type="term" value="C:ribosome"/>
    <property type="evidence" value="ECO:0007669"/>
    <property type="project" value="UniProtKB-KW"/>
</dbReference>
<evidence type="ECO:0000256" key="6">
    <source>
        <dbReference type="HAMAP-Rule" id="MF_01369"/>
    </source>
</evidence>
<keyword evidence="5 6" id="KW-0687">Ribonucleoprotein</keyword>
<dbReference type="GO" id="GO:0003735">
    <property type="term" value="F:structural constituent of ribosome"/>
    <property type="evidence" value="ECO:0007669"/>
    <property type="project" value="InterPro"/>
</dbReference>
<dbReference type="OrthoDB" id="9793353at2"/>
<accession>A0A377FPP2</accession>
<dbReference type="STRING" id="1397694.GCA_000702585_00656"/>
<keyword evidence="3 6" id="KW-0694">RNA-binding</keyword>
<dbReference type="GO" id="GO:0019843">
    <property type="term" value="F:rRNA binding"/>
    <property type="evidence" value="ECO:0007669"/>
    <property type="project" value="UniProtKB-UniRule"/>
</dbReference>
<evidence type="ECO:0000256" key="2">
    <source>
        <dbReference type="ARBA" id="ARBA00022730"/>
    </source>
</evidence>
<evidence type="ECO:0000256" key="1">
    <source>
        <dbReference type="ARBA" id="ARBA00006700"/>
    </source>
</evidence>
<dbReference type="SUPFAM" id="SSF54189">
    <property type="entry name" value="Ribosomal proteins S24e, L23 and L15e"/>
    <property type="match status" value="1"/>
</dbReference>
<dbReference type="FunFam" id="3.30.70.330:FF:000001">
    <property type="entry name" value="50S ribosomal protein L23"/>
    <property type="match status" value="1"/>
</dbReference>
<organism evidence="8 9">
    <name type="scientific">Exiguobacterium aurantiacum</name>
    <dbReference type="NCBI Taxonomy" id="33987"/>
    <lineage>
        <taxon>Bacteria</taxon>
        <taxon>Bacillati</taxon>
        <taxon>Bacillota</taxon>
        <taxon>Bacilli</taxon>
        <taxon>Bacillales</taxon>
        <taxon>Bacillales Family XII. Incertae Sedis</taxon>
        <taxon>Exiguobacterium</taxon>
    </lineage>
</organism>
<dbReference type="HAMAP" id="MF_01369_B">
    <property type="entry name" value="Ribosomal_uL23_B"/>
    <property type="match status" value="1"/>
</dbReference>
<dbReference type="PROSITE" id="PS00050">
    <property type="entry name" value="RIBOSOMAL_L23"/>
    <property type="match status" value="1"/>
</dbReference>
<dbReference type="InterPro" id="IPR013025">
    <property type="entry name" value="Ribosomal_uL23-like"/>
</dbReference>
<dbReference type="Proteomes" id="UP000254060">
    <property type="component" value="Unassembled WGS sequence"/>
</dbReference>
<evidence type="ECO:0000256" key="7">
    <source>
        <dbReference type="RuleBase" id="RU003934"/>
    </source>
</evidence>
<keyword evidence="4 6" id="KW-0689">Ribosomal protein</keyword>
<sequence>MAQAYDIIKRPIITERSVSLMEANKYVFEIEVKATKSQVKHAIETIFNVKVASVNTMNMKPKAKRVGRHSGYTSRRKKAIVTLAEGNTIDFLG</sequence>
<comment type="subunit">
    <text evidence="6">Part of the 50S ribosomal subunit. Contacts protein L29, and trigger factor when it is bound to the ribosome.</text>
</comment>
<evidence type="ECO:0000256" key="3">
    <source>
        <dbReference type="ARBA" id="ARBA00022884"/>
    </source>
</evidence>
<dbReference type="Gene3D" id="3.30.70.330">
    <property type="match status" value="1"/>
</dbReference>
<evidence type="ECO:0000256" key="5">
    <source>
        <dbReference type="ARBA" id="ARBA00023274"/>
    </source>
</evidence>
<dbReference type="NCBIfam" id="NF004366">
    <property type="entry name" value="PRK05738.3-2"/>
    <property type="match status" value="1"/>
</dbReference>
<dbReference type="PANTHER" id="PTHR11620">
    <property type="entry name" value="60S RIBOSOMAL PROTEIN L23A"/>
    <property type="match status" value="1"/>
</dbReference>
<protein>
    <recommendedName>
        <fullName evidence="6">Large ribosomal subunit protein uL23</fullName>
    </recommendedName>
</protein>